<protein>
    <recommendedName>
        <fullName evidence="4">YXWGXW repeat-containing protein</fullName>
    </recommendedName>
</protein>
<dbReference type="RefSeq" id="WP_171165640.1">
    <property type="nucleotide sequence ID" value="NZ_CP053073.1"/>
</dbReference>
<keyword evidence="3" id="KW-1185">Reference proteome</keyword>
<keyword evidence="1" id="KW-0472">Membrane</keyword>
<evidence type="ECO:0000313" key="2">
    <source>
        <dbReference type="EMBL" id="QJR13770.1"/>
    </source>
</evidence>
<evidence type="ECO:0000256" key="1">
    <source>
        <dbReference type="SAM" id="Phobius"/>
    </source>
</evidence>
<reference evidence="2 3" key="1">
    <citation type="submission" date="2020-04" db="EMBL/GenBank/DDBJ databases">
        <title>Usitatibacter rugosus gen. nov., sp. nov. and Usitatibacter palustris sp. nov., novel members of Usitatibacteraceae fam. nov. within the order Nitrosomonadales isolated from soil.</title>
        <authorList>
            <person name="Huber K.J."/>
            <person name="Neumann-Schaal M."/>
            <person name="Geppert A."/>
            <person name="Luckner M."/>
            <person name="Wanner G."/>
            <person name="Overmann J."/>
        </authorList>
    </citation>
    <scope>NUCLEOTIDE SEQUENCE [LARGE SCALE GENOMIC DNA]</scope>
    <source>
        <strain evidence="2 3">Swamp67</strain>
    </source>
</reference>
<feature type="transmembrane region" description="Helical" evidence="1">
    <location>
        <begin position="12"/>
        <end position="37"/>
    </location>
</feature>
<dbReference type="InParanoid" id="A0A6M4H2U6"/>
<proteinExistence type="predicted"/>
<dbReference type="KEGG" id="upl:DSM104440_00560"/>
<name>A0A6M4H2U6_9PROT</name>
<accession>A0A6M4H2U6</accession>
<organism evidence="2 3">
    <name type="scientific">Usitatibacter palustris</name>
    <dbReference type="NCBI Taxonomy" id="2732487"/>
    <lineage>
        <taxon>Bacteria</taxon>
        <taxon>Pseudomonadati</taxon>
        <taxon>Pseudomonadota</taxon>
        <taxon>Betaproteobacteria</taxon>
        <taxon>Nitrosomonadales</taxon>
        <taxon>Usitatibacteraceae</taxon>
        <taxon>Usitatibacter</taxon>
    </lineage>
</organism>
<dbReference type="Pfam" id="PF12779">
    <property type="entry name" value="WXXGXW"/>
    <property type="match status" value="2"/>
</dbReference>
<dbReference type="InterPro" id="IPR024447">
    <property type="entry name" value="YXWGXW_rpt"/>
</dbReference>
<dbReference type="Proteomes" id="UP000503096">
    <property type="component" value="Chromosome"/>
</dbReference>
<evidence type="ECO:0000313" key="3">
    <source>
        <dbReference type="Proteomes" id="UP000503096"/>
    </source>
</evidence>
<keyword evidence="1" id="KW-0812">Transmembrane</keyword>
<dbReference type="EMBL" id="CP053073">
    <property type="protein sequence ID" value="QJR13770.1"/>
    <property type="molecule type" value="Genomic_DNA"/>
</dbReference>
<dbReference type="AlphaFoldDB" id="A0A6M4H2U6"/>
<gene>
    <name evidence="2" type="ORF">DSM104440_00560</name>
</gene>
<keyword evidence="1" id="KW-1133">Transmembrane helix</keyword>
<sequence>MPTVSAVNASPILIVKVVVAVSTITLGAISLPAVAAASPEHIVLTTRAEPPEGRYEPNPKPRKGQTWSRGFWMWNGIHYKWVPGEWLKERPGYTWESARWQTDGSRWEFVVGHWARNQPSS</sequence>
<evidence type="ECO:0008006" key="4">
    <source>
        <dbReference type="Google" id="ProtNLM"/>
    </source>
</evidence>